<name>A0A7I7MEQ9_9MYCO</name>
<dbReference type="SUPFAM" id="SSF53756">
    <property type="entry name" value="UDP-Glycosyltransferase/glycogen phosphorylase"/>
    <property type="match status" value="1"/>
</dbReference>
<evidence type="ECO:0000256" key="2">
    <source>
        <dbReference type="ARBA" id="ARBA00022679"/>
    </source>
</evidence>
<keyword evidence="2 3" id="KW-0808">Transferase</keyword>
<gene>
    <name evidence="3" type="ORF">MPSYJ_37180</name>
</gene>
<dbReference type="GO" id="GO:0005829">
    <property type="term" value="C:cytosol"/>
    <property type="evidence" value="ECO:0007669"/>
    <property type="project" value="TreeGrafter"/>
</dbReference>
<evidence type="ECO:0000256" key="1">
    <source>
        <dbReference type="ARBA" id="ARBA00022676"/>
    </source>
</evidence>
<dbReference type="Proteomes" id="UP000466514">
    <property type="component" value="Chromosome"/>
</dbReference>
<evidence type="ECO:0000313" key="3">
    <source>
        <dbReference type="EMBL" id="BBX70257.1"/>
    </source>
</evidence>
<dbReference type="InterPro" id="IPR002201">
    <property type="entry name" value="Glyco_trans_9"/>
</dbReference>
<organism evidence="3 4">
    <name type="scientific">Mycolicibacterium psychrotolerans</name>
    <dbReference type="NCBI Taxonomy" id="216929"/>
    <lineage>
        <taxon>Bacteria</taxon>
        <taxon>Bacillati</taxon>
        <taxon>Actinomycetota</taxon>
        <taxon>Actinomycetes</taxon>
        <taxon>Mycobacteriales</taxon>
        <taxon>Mycobacteriaceae</taxon>
        <taxon>Mycolicibacterium</taxon>
    </lineage>
</organism>
<dbReference type="KEGG" id="mpsc:MPSYJ_37180"/>
<proteinExistence type="predicted"/>
<dbReference type="AlphaFoldDB" id="A0A7I7MEQ9"/>
<dbReference type="PANTHER" id="PTHR30160">
    <property type="entry name" value="TETRAACYLDISACCHARIDE 4'-KINASE-RELATED"/>
    <property type="match status" value="1"/>
</dbReference>
<dbReference type="GO" id="GO:0008713">
    <property type="term" value="F:ADP-heptose-lipopolysaccharide heptosyltransferase activity"/>
    <property type="evidence" value="ECO:0007669"/>
    <property type="project" value="TreeGrafter"/>
</dbReference>
<sequence length="347" mass="36441">MGPKDMSTALVARLDSAGDVLITGPAIRAVARRHDRIVMLAGPRGRAAAELLPGVDEIIEWQAPWVDFDSPELTAAHADDLIKRLRDTAPDRAYIFTSFHQSPLPLALLCRMSDIGWVGAISVDYPGSLLDLRHQVPDGIPEPLRALSLAEAAGCRLSDADAGALRVTGIPSMPAELRQRIGTDQFLVFHPGAAVPARRPSTERARAMVAALTAAGHRVVVTGGPDERELTAEVAAGHAVDLGGRTTFAELAAVLAAARVVVAPNTGTAHLAAAVGTPIVSLFAPVVPASQWAPHGVPVTVLGDQQAPCRATRARTCPLDRHTCLDDITDSALLEAVHSTAHRGGSR</sequence>
<accession>A0A7I7MEQ9</accession>
<dbReference type="Gene3D" id="3.40.50.2000">
    <property type="entry name" value="Glycogen Phosphorylase B"/>
    <property type="match status" value="2"/>
</dbReference>
<dbReference type="GO" id="GO:0009244">
    <property type="term" value="P:lipopolysaccharide core region biosynthetic process"/>
    <property type="evidence" value="ECO:0007669"/>
    <property type="project" value="TreeGrafter"/>
</dbReference>
<dbReference type="Pfam" id="PF01075">
    <property type="entry name" value="Glyco_transf_9"/>
    <property type="match status" value="1"/>
</dbReference>
<dbReference type="EMBL" id="AP022574">
    <property type="protein sequence ID" value="BBX70257.1"/>
    <property type="molecule type" value="Genomic_DNA"/>
</dbReference>
<keyword evidence="4" id="KW-1185">Reference proteome</keyword>
<dbReference type="CDD" id="cd03789">
    <property type="entry name" value="GT9_LPS_heptosyltransferase"/>
    <property type="match status" value="1"/>
</dbReference>
<dbReference type="InterPro" id="IPR051199">
    <property type="entry name" value="LPS_LOS_Heptosyltrfase"/>
</dbReference>
<reference evidence="3 4" key="1">
    <citation type="journal article" date="2019" name="Emerg. Microbes Infect.">
        <title>Comprehensive subspecies identification of 175 nontuberculous mycobacteria species based on 7547 genomic profiles.</title>
        <authorList>
            <person name="Matsumoto Y."/>
            <person name="Kinjo T."/>
            <person name="Motooka D."/>
            <person name="Nabeya D."/>
            <person name="Jung N."/>
            <person name="Uechi K."/>
            <person name="Horii T."/>
            <person name="Iida T."/>
            <person name="Fujita J."/>
            <person name="Nakamura S."/>
        </authorList>
    </citation>
    <scope>NUCLEOTIDE SEQUENCE [LARGE SCALE GENOMIC DNA]</scope>
    <source>
        <strain evidence="3 4">JCM 13323</strain>
    </source>
</reference>
<protein>
    <submittedName>
        <fullName evidence="3">Glycosyl transferase</fullName>
    </submittedName>
</protein>
<dbReference type="PANTHER" id="PTHR30160:SF1">
    <property type="entry name" value="LIPOPOLYSACCHARIDE 1,2-N-ACETYLGLUCOSAMINETRANSFERASE-RELATED"/>
    <property type="match status" value="1"/>
</dbReference>
<evidence type="ECO:0000313" key="4">
    <source>
        <dbReference type="Proteomes" id="UP000466514"/>
    </source>
</evidence>
<keyword evidence="1" id="KW-0328">Glycosyltransferase</keyword>